<evidence type="ECO:0000313" key="6">
    <source>
        <dbReference type="EMBL" id="KAG5278497.1"/>
    </source>
</evidence>
<dbReference type="Proteomes" id="UP000823561">
    <property type="component" value="Chromosome 7"/>
</dbReference>
<dbReference type="PANTHER" id="PTHR10903">
    <property type="entry name" value="GTPASE, IMAP FAMILY MEMBER-RELATED"/>
    <property type="match status" value="1"/>
</dbReference>
<proteinExistence type="inferred from homology"/>
<dbReference type="FunFam" id="3.40.50.300:FF:001809">
    <property type="entry name" value="Si:ch1073-365p7.2"/>
    <property type="match status" value="1"/>
</dbReference>
<dbReference type="Pfam" id="PF04548">
    <property type="entry name" value="AIG1"/>
    <property type="match status" value="2"/>
</dbReference>
<dbReference type="SUPFAM" id="SSF52540">
    <property type="entry name" value="P-loop containing nucleoside triphosphate hydrolases"/>
    <property type="match status" value="1"/>
</dbReference>
<feature type="region of interest" description="Disordered" evidence="4">
    <location>
        <begin position="509"/>
        <end position="554"/>
    </location>
</feature>
<evidence type="ECO:0000256" key="2">
    <source>
        <dbReference type="ARBA" id="ARBA00022741"/>
    </source>
</evidence>
<feature type="compositionally biased region" description="Acidic residues" evidence="4">
    <location>
        <begin position="544"/>
        <end position="554"/>
    </location>
</feature>
<keyword evidence="2" id="KW-0547">Nucleotide-binding</keyword>
<feature type="domain" description="AIG1-type G" evidence="5">
    <location>
        <begin position="192"/>
        <end position="394"/>
    </location>
</feature>
<dbReference type="PROSITE" id="PS51720">
    <property type="entry name" value="G_AIG1"/>
    <property type="match status" value="1"/>
</dbReference>
<evidence type="ECO:0000256" key="1">
    <source>
        <dbReference type="ARBA" id="ARBA00008535"/>
    </source>
</evidence>
<gene>
    <name evidence="6" type="ORF">AALO_G00099640</name>
</gene>
<keyword evidence="7" id="KW-1185">Reference proteome</keyword>
<dbReference type="AlphaFoldDB" id="A0AAV6GYM5"/>
<keyword evidence="3" id="KW-0342">GTP-binding</keyword>
<organism evidence="6 7">
    <name type="scientific">Alosa alosa</name>
    <name type="common">allis shad</name>
    <dbReference type="NCBI Taxonomy" id="278164"/>
    <lineage>
        <taxon>Eukaryota</taxon>
        <taxon>Metazoa</taxon>
        <taxon>Chordata</taxon>
        <taxon>Craniata</taxon>
        <taxon>Vertebrata</taxon>
        <taxon>Euteleostomi</taxon>
        <taxon>Actinopterygii</taxon>
        <taxon>Neopterygii</taxon>
        <taxon>Teleostei</taxon>
        <taxon>Clupei</taxon>
        <taxon>Clupeiformes</taxon>
        <taxon>Clupeoidei</taxon>
        <taxon>Clupeidae</taxon>
        <taxon>Alosa</taxon>
    </lineage>
</organism>
<dbReference type="InterPro" id="IPR027417">
    <property type="entry name" value="P-loop_NTPase"/>
</dbReference>
<comment type="caution">
    <text evidence="6">The sequence shown here is derived from an EMBL/GenBank/DDBJ whole genome shotgun (WGS) entry which is preliminary data.</text>
</comment>
<feature type="region of interest" description="Disordered" evidence="4">
    <location>
        <begin position="375"/>
        <end position="398"/>
    </location>
</feature>
<evidence type="ECO:0000259" key="5">
    <source>
        <dbReference type="PROSITE" id="PS51720"/>
    </source>
</evidence>
<evidence type="ECO:0000313" key="7">
    <source>
        <dbReference type="Proteomes" id="UP000823561"/>
    </source>
</evidence>
<evidence type="ECO:0000256" key="4">
    <source>
        <dbReference type="SAM" id="MobiDB-lite"/>
    </source>
</evidence>
<protein>
    <recommendedName>
        <fullName evidence="5">AIG1-type G domain-containing protein</fullName>
    </recommendedName>
</protein>
<feature type="region of interest" description="Disordered" evidence="4">
    <location>
        <begin position="166"/>
        <end position="185"/>
    </location>
</feature>
<comment type="similarity">
    <text evidence="1">Belongs to the TRAFAC class TrmE-Era-EngA-EngB-Septin-like GTPase superfamily. AIG1/Toc34/Toc159-like paraseptin GTPase family. IAN subfamily.</text>
</comment>
<dbReference type="GO" id="GO:0005525">
    <property type="term" value="F:GTP binding"/>
    <property type="evidence" value="ECO:0007669"/>
    <property type="project" value="UniProtKB-KW"/>
</dbReference>
<dbReference type="PANTHER" id="PTHR10903:SF107">
    <property type="entry name" value="GTPASE IMAP FAMILY MEMBER 4-LIKE-RELATED"/>
    <property type="match status" value="1"/>
</dbReference>
<dbReference type="EMBL" id="JADWDJ010000007">
    <property type="protein sequence ID" value="KAG5278497.1"/>
    <property type="molecule type" value="Genomic_DNA"/>
</dbReference>
<dbReference type="InterPro" id="IPR045058">
    <property type="entry name" value="GIMA/IAN/Toc"/>
</dbReference>
<dbReference type="Gene3D" id="3.40.50.300">
    <property type="entry name" value="P-loop containing nucleotide triphosphate hydrolases"/>
    <property type="match status" value="2"/>
</dbReference>
<reference evidence="6" key="1">
    <citation type="submission" date="2020-10" db="EMBL/GenBank/DDBJ databases">
        <title>Chromosome-scale genome assembly of the Allis shad, Alosa alosa.</title>
        <authorList>
            <person name="Margot Z."/>
            <person name="Christophe K."/>
            <person name="Cabau C."/>
            <person name="Louis A."/>
            <person name="Berthelot C."/>
            <person name="Parey E."/>
            <person name="Roest Crollius H."/>
            <person name="Montfort J."/>
            <person name="Robinson-Rechavi M."/>
            <person name="Bucao C."/>
            <person name="Bouchez O."/>
            <person name="Gislard M."/>
            <person name="Lluch J."/>
            <person name="Milhes M."/>
            <person name="Lampietro C."/>
            <person name="Lopez Roques C."/>
            <person name="Donnadieu C."/>
            <person name="Braasch I."/>
            <person name="Desvignes T."/>
            <person name="Postlethwait J."/>
            <person name="Bobe J."/>
            <person name="Guiguen Y."/>
        </authorList>
    </citation>
    <scope>NUCLEOTIDE SEQUENCE</scope>
    <source>
        <strain evidence="6">M-15738</strain>
        <tissue evidence="6">Blood</tissue>
    </source>
</reference>
<feature type="compositionally biased region" description="Basic and acidic residues" evidence="4">
    <location>
        <begin position="168"/>
        <end position="182"/>
    </location>
</feature>
<name>A0AAV6GYM5_9TELE</name>
<accession>A0AAV6GYM5</accession>
<dbReference type="InterPro" id="IPR006703">
    <property type="entry name" value="G_AIG1"/>
</dbReference>
<evidence type="ECO:0000256" key="3">
    <source>
        <dbReference type="ARBA" id="ARBA00023134"/>
    </source>
</evidence>
<sequence length="554" mass="64201">MSQAEYHKPHEMHVIVVGEIISDRTSIFSLLPAQENPQLRPHAFILTVETGTFTETNRRSIEEHLGLFGENIWGHTIVVFTKGDSLKDKSIEQHIESQGEALKWVTEKCGNRYCVYDKQTKDQNQVIQLLDQIESVVVNNSGRHFELDETTLKEVEEKRKVAKVRANARREKKEKRREEEKRKRLKGQIQPLSEVRIVMLGWVTCGKSYAKNVILDKKDVRPSRTHQCKKHEGSVGDRHVTVVDTPGWWKYFPAHYTPEWVKTELERSVTFGSKAPHAFLLVVPADVSFLEEQRKGIQENMKMFGEMVWRNTIVLFTWGDTLGNTSIEEHIEGEGEPLRWLVEKCGNRYHVFDNVNGGDGSQVHQLLEKIEEMDASVSSCDGTPKTPETEVTESHRREKEVRKEMVEFLDKEWTRRDNELEEKVRAMWRETRRGDRSMDHIPDFSVQENEVYLDTRGLPIKFPLLSEKPGQAEHEPPELTERNMQEMFRRELARREVEIMEKFQGIISELSRSGGVSEPDDRDIKEATEKVLNWRTGTSGVGSELEEEDISLAE</sequence>